<keyword evidence="8" id="KW-1185">Reference proteome</keyword>
<evidence type="ECO:0000256" key="1">
    <source>
        <dbReference type="ARBA" id="ARBA00007625"/>
    </source>
</evidence>
<feature type="repeat" description="WD" evidence="5">
    <location>
        <begin position="168"/>
        <end position="209"/>
    </location>
</feature>
<keyword evidence="3" id="KW-0677">Repeat</keyword>
<evidence type="ECO:0000256" key="2">
    <source>
        <dbReference type="ARBA" id="ARBA00022574"/>
    </source>
</evidence>
<feature type="compositionally biased region" description="Acidic residues" evidence="6">
    <location>
        <begin position="31"/>
        <end position="82"/>
    </location>
</feature>
<dbReference type="PANTHER" id="PTHR44019">
    <property type="entry name" value="WD REPEAT-CONTAINING PROTEIN 55"/>
    <property type="match status" value="1"/>
</dbReference>
<dbReference type="PROSITE" id="PS50294">
    <property type="entry name" value="WD_REPEATS_REGION"/>
    <property type="match status" value="1"/>
</dbReference>
<dbReference type="InterPro" id="IPR001680">
    <property type="entry name" value="WD40_rpt"/>
</dbReference>
<accession>A0A9P0F7Y3</accession>
<feature type="repeat" description="WD" evidence="5">
    <location>
        <begin position="384"/>
        <end position="415"/>
    </location>
</feature>
<keyword evidence="2 5" id="KW-0853">WD repeat</keyword>
<dbReference type="InterPro" id="IPR036322">
    <property type="entry name" value="WD40_repeat_dom_sf"/>
</dbReference>
<name>A0A9P0F7Y3_BEMTA</name>
<dbReference type="InterPro" id="IPR050505">
    <property type="entry name" value="WDR55/POC1"/>
</dbReference>
<evidence type="ECO:0000256" key="3">
    <source>
        <dbReference type="ARBA" id="ARBA00022737"/>
    </source>
</evidence>
<reference evidence="7" key="1">
    <citation type="submission" date="2021-12" db="EMBL/GenBank/DDBJ databases">
        <authorList>
            <person name="King R."/>
        </authorList>
    </citation>
    <scope>NUCLEOTIDE SEQUENCE</scope>
</reference>
<evidence type="ECO:0000256" key="6">
    <source>
        <dbReference type="SAM" id="MobiDB-lite"/>
    </source>
</evidence>
<protein>
    <recommendedName>
        <fullName evidence="4">WD repeat-containing protein 55 homolog</fullName>
    </recommendedName>
</protein>
<dbReference type="SUPFAM" id="SSF50978">
    <property type="entry name" value="WD40 repeat-like"/>
    <property type="match status" value="1"/>
</dbReference>
<feature type="region of interest" description="Disordered" evidence="6">
    <location>
        <begin position="1"/>
        <end position="107"/>
    </location>
</feature>
<comment type="similarity">
    <text evidence="1">Belongs to the WD repeat WDR55 family.</text>
</comment>
<evidence type="ECO:0000313" key="8">
    <source>
        <dbReference type="Proteomes" id="UP001152759"/>
    </source>
</evidence>
<feature type="compositionally biased region" description="Acidic residues" evidence="6">
    <location>
        <begin position="97"/>
        <end position="106"/>
    </location>
</feature>
<feature type="compositionally biased region" description="Acidic residues" evidence="6">
    <location>
        <begin position="14"/>
        <end position="24"/>
    </location>
</feature>
<dbReference type="Gene3D" id="2.130.10.10">
    <property type="entry name" value="YVTN repeat-like/Quinoprotein amine dehydrogenase"/>
    <property type="match status" value="2"/>
</dbReference>
<evidence type="ECO:0000313" key="7">
    <source>
        <dbReference type="EMBL" id="CAH0395804.1"/>
    </source>
</evidence>
<dbReference type="InterPro" id="IPR015943">
    <property type="entry name" value="WD40/YVTN_repeat-like_dom_sf"/>
</dbReference>
<proteinExistence type="inferred from homology"/>
<dbReference type="EMBL" id="OU963870">
    <property type="protein sequence ID" value="CAH0395804.1"/>
    <property type="molecule type" value="Genomic_DNA"/>
</dbReference>
<organism evidence="7 8">
    <name type="scientific">Bemisia tabaci</name>
    <name type="common">Sweetpotato whitefly</name>
    <name type="synonym">Aleurodes tabaci</name>
    <dbReference type="NCBI Taxonomy" id="7038"/>
    <lineage>
        <taxon>Eukaryota</taxon>
        <taxon>Metazoa</taxon>
        <taxon>Ecdysozoa</taxon>
        <taxon>Arthropoda</taxon>
        <taxon>Hexapoda</taxon>
        <taxon>Insecta</taxon>
        <taxon>Pterygota</taxon>
        <taxon>Neoptera</taxon>
        <taxon>Paraneoptera</taxon>
        <taxon>Hemiptera</taxon>
        <taxon>Sternorrhyncha</taxon>
        <taxon>Aleyrodoidea</taxon>
        <taxon>Aleyrodidae</taxon>
        <taxon>Aleyrodinae</taxon>
        <taxon>Bemisia</taxon>
    </lineage>
</organism>
<sequence length="480" mass="52787">MVLSEHFIDNPLNEGEDSSSEDEVGGVFSADSDDSDNDSFPSDDSDMSDDSDSDDSGDSDEDDSMDDDDDEDGEEEEAESSEEAGPSAKRLKKDEGAGEDEEEEDPVVQAILRNKDKKRERPPDVTVEELITDISFHPAADIIATGNNAGDIILYKYGTESVDVVKTYEIHTKACRAVEFNADGDTIFSASKDKSISLTDSESGKLKQLYEKAHEDEIYCLSVLRENIIATGDQSGVLKVWDIRTKSELFSIKELDDYISSIKGKEDSNIIAYTSGEGVVTAVNFNTKKLDCQTNAIEAELTCSGLFRNETKYVVGSSLGVLYIYDWGNFEEHTDILNPSCEKKKTGPSISCLLPISENVVLTGLDNGVIRATHMFPSQHLGIVGQHELAVDSLDISYDGQYVASSSADLKLRFWPIAYFQDIEISHKDKATKAKKNFNLPSSKAVNPSNFFSGLMSETKFLAQSCMKIHQQTKSISQST</sequence>
<evidence type="ECO:0000256" key="4">
    <source>
        <dbReference type="ARBA" id="ARBA00023478"/>
    </source>
</evidence>
<feature type="repeat" description="WD" evidence="5">
    <location>
        <begin position="211"/>
        <end position="251"/>
    </location>
</feature>
<dbReference type="AlphaFoldDB" id="A0A9P0F7Y3"/>
<dbReference type="PROSITE" id="PS50082">
    <property type="entry name" value="WD_REPEATS_2"/>
    <property type="match status" value="3"/>
</dbReference>
<dbReference type="Pfam" id="PF24796">
    <property type="entry name" value="WDR55"/>
    <property type="match status" value="1"/>
</dbReference>
<evidence type="ECO:0000256" key="5">
    <source>
        <dbReference type="PROSITE-ProRule" id="PRU00221"/>
    </source>
</evidence>
<dbReference type="Proteomes" id="UP001152759">
    <property type="component" value="Chromosome 9"/>
</dbReference>
<dbReference type="SMART" id="SM00320">
    <property type="entry name" value="WD40"/>
    <property type="match status" value="5"/>
</dbReference>
<gene>
    <name evidence="7" type="ORF">BEMITA_LOCUS13945</name>
</gene>
<dbReference type="PANTHER" id="PTHR44019:SF20">
    <property type="entry name" value="WD REPEAT-CONTAINING PROTEIN 55"/>
    <property type="match status" value="1"/>
</dbReference>